<dbReference type="CDD" id="cd00609">
    <property type="entry name" value="AAT_like"/>
    <property type="match status" value="1"/>
</dbReference>
<dbReference type="Proteomes" id="UP001317742">
    <property type="component" value="Chromosome"/>
</dbReference>
<keyword evidence="5" id="KW-1185">Reference proteome</keyword>
<dbReference type="InterPro" id="IPR022518">
    <property type="entry name" value="Aspartate_4-decarboxylase"/>
</dbReference>
<reference evidence="4 5" key="1">
    <citation type="submission" date="2022-08" db="EMBL/GenBank/DDBJ databases">
        <title>Genome Sequence of the sulphate-reducing bacterium, Pseudodesulfovibrio sp. SYK.</title>
        <authorList>
            <person name="Kondo R."/>
            <person name="Kataoka T."/>
        </authorList>
    </citation>
    <scope>NUCLEOTIDE SEQUENCE [LARGE SCALE GENOMIC DNA]</scope>
    <source>
        <strain evidence="4 5">SYK</strain>
    </source>
</reference>
<organism evidence="4 5">
    <name type="scientific">Pseudodesulfovibrio nedwellii</name>
    <dbReference type="NCBI Taxonomy" id="2973072"/>
    <lineage>
        <taxon>Bacteria</taxon>
        <taxon>Pseudomonadati</taxon>
        <taxon>Thermodesulfobacteriota</taxon>
        <taxon>Desulfovibrionia</taxon>
        <taxon>Desulfovibrionales</taxon>
        <taxon>Desulfovibrionaceae</taxon>
    </lineage>
</organism>
<keyword evidence="2" id="KW-0808">Transferase</keyword>
<accession>A0ABM8B288</accession>
<dbReference type="GO" id="GO:0008483">
    <property type="term" value="F:transaminase activity"/>
    <property type="evidence" value="ECO:0007669"/>
    <property type="project" value="UniProtKB-KW"/>
</dbReference>
<evidence type="ECO:0000256" key="2">
    <source>
        <dbReference type="RuleBase" id="RU000481"/>
    </source>
</evidence>
<dbReference type="PANTHER" id="PTHR43795:SF2">
    <property type="entry name" value="BIFUNCTIONAL ASPARTATE AMINOTRANSFERASE AND GLUTAMATE_ASPARTATE-PREPHENATE AMINOTRANSFERASE"/>
    <property type="match status" value="1"/>
</dbReference>
<dbReference type="NCBIfam" id="TIGR03801">
    <property type="entry name" value="asp_4_decarbox"/>
    <property type="match status" value="1"/>
</dbReference>
<dbReference type="Gene3D" id="3.90.1150.10">
    <property type="entry name" value="Aspartate Aminotransferase, domain 1"/>
    <property type="match status" value="1"/>
</dbReference>
<dbReference type="EMBL" id="AP026709">
    <property type="protein sequence ID" value="BDQ37873.1"/>
    <property type="molecule type" value="Genomic_DNA"/>
</dbReference>
<comment type="cofactor">
    <cofactor evidence="2">
        <name>pyridoxal 5'-phosphate</name>
        <dbReference type="ChEBI" id="CHEBI:597326"/>
    </cofactor>
</comment>
<dbReference type="RefSeq" id="WP_281760388.1">
    <property type="nucleotide sequence ID" value="NZ_AP026709.1"/>
</dbReference>
<evidence type="ECO:0000259" key="3">
    <source>
        <dbReference type="Pfam" id="PF00155"/>
    </source>
</evidence>
<comment type="similarity">
    <text evidence="2">Belongs to the class-I pyridoxal-phosphate-dependent aminotransferase family.</text>
</comment>
<keyword evidence="2 4" id="KW-0032">Aminotransferase</keyword>
<dbReference type="InterPro" id="IPR015422">
    <property type="entry name" value="PyrdxlP-dep_Trfase_small"/>
</dbReference>
<dbReference type="Gene3D" id="1.10.20.110">
    <property type="match status" value="1"/>
</dbReference>
<dbReference type="InterPro" id="IPR004838">
    <property type="entry name" value="NHTrfase_class1_PyrdxlP-BS"/>
</dbReference>
<dbReference type="NCBIfam" id="NF006755">
    <property type="entry name" value="PRK09275.1"/>
    <property type="match status" value="1"/>
</dbReference>
<dbReference type="SUPFAM" id="SSF53383">
    <property type="entry name" value="PLP-dependent transferases"/>
    <property type="match status" value="1"/>
</dbReference>
<name>A0ABM8B288_9BACT</name>
<dbReference type="InterPro" id="IPR015421">
    <property type="entry name" value="PyrdxlP-dep_Trfase_major"/>
</dbReference>
<evidence type="ECO:0000313" key="4">
    <source>
        <dbReference type="EMBL" id="BDQ37873.1"/>
    </source>
</evidence>
<keyword evidence="1" id="KW-0663">Pyridoxal phosphate</keyword>
<dbReference type="PANTHER" id="PTHR43795">
    <property type="entry name" value="BIFUNCTIONAL ASPARTATE AMINOTRANSFERASE AND GLUTAMATE/ASPARTATE-PREPHENATE AMINOTRANSFERASE-RELATED"/>
    <property type="match status" value="1"/>
</dbReference>
<evidence type="ECO:0000313" key="5">
    <source>
        <dbReference type="Proteomes" id="UP001317742"/>
    </source>
</evidence>
<dbReference type="InterPro" id="IPR015424">
    <property type="entry name" value="PyrdxlP-dep_Trfase"/>
</dbReference>
<proteinExistence type="inferred from homology"/>
<feature type="domain" description="Aminotransferase class I/classII large" evidence="3">
    <location>
        <begin position="164"/>
        <end position="502"/>
    </location>
</feature>
<dbReference type="InterPro" id="IPR050478">
    <property type="entry name" value="Ethylene_sulfur-biosynth"/>
</dbReference>
<protein>
    <recommendedName>
        <fullName evidence="2">Aminotransferase</fullName>
        <ecNumber evidence="2">2.6.1.-</ecNumber>
    </recommendedName>
</protein>
<dbReference type="Pfam" id="PF00155">
    <property type="entry name" value="Aminotran_1_2"/>
    <property type="match status" value="1"/>
</dbReference>
<gene>
    <name evidence="4" type="primary">asdA</name>
    <name evidence="4" type="ORF">SYK_22330</name>
</gene>
<dbReference type="Gene3D" id="3.40.640.10">
    <property type="entry name" value="Type I PLP-dependent aspartate aminotransferase-like (Major domain)"/>
    <property type="match status" value="1"/>
</dbReference>
<sequence>MSPKLSPFELKDTLIELAGKAKNHVMLNAGRGNPNFLAIQPRHAFIRMGEFALEESSRSYAYLYGGFGGASDKKHIGARFSEFLIRNEDKKGTHLLRAAFSYMRDQLGLDYDDVVFEFCEAYLGCNYPVPPRMLTSMEKVVREYLVKEMYGGKSALNDFDIFATEGGTAAMTYIFQSLKRNHLLAAKDKVAIVTPIFTPYLEIPVLPEYGLEVLTLEVEEELGWQLSEKAIKQLEDPAIKVLYVVNPSNPPSVKMSSSVLESVAKLIKEKRQDLMVITDDVYGTFADDFLSLAAMVPENTLLVYSFSKYFGATGWRLGAIALAENNIFDKKLAALGNADKAVLAERYSSLTDDVPGLKFIDRMVADSRAVALNHTSGISLPQQLQMAFFALFALVDGHDEYKQATKNLIRRRYDRLMGSIGVETEKDENSVEYYTLLDLQVLGEYFYSKEFGQWVVDNNQDMEFLFTIARECGIVMLPGNGFDDSHPSARVSLANLTEWEYETIGKMTRQVLDEMYQTYSSKK</sequence>
<dbReference type="InterPro" id="IPR004839">
    <property type="entry name" value="Aminotransferase_I/II_large"/>
</dbReference>
<dbReference type="EC" id="2.6.1.-" evidence="2"/>
<dbReference type="PROSITE" id="PS00105">
    <property type="entry name" value="AA_TRANSFER_CLASS_1"/>
    <property type="match status" value="1"/>
</dbReference>
<evidence type="ECO:0000256" key="1">
    <source>
        <dbReference type="ARBA" id="ARBA00022898"/>
    </source>
</evidence>